<organism evidence="1">
    <name type="scientific">uncultured Chloroflexota bacterium</name>
    <dbReference type="NCBI Taxonomy" id="166587"/>
    <lineage>
        <taxon>Bacteria</taxon>
        <taxon>Bacillati</taxon>
        <taxon>Chloroflexota</taxon>
        <taxon>environmental samples</taxon>
    </lineage>
</organism>
<reference evidence="1" key="1">
    <citation type="submission" date="2020-02" db="EMBL/GenBank/DDBJ databases">
        <authorList>
            <person name="Meier V. D."/>
        </authorList>
    </citation>
    <scope>NUCLEOTIDE SEQUENCE</scope>
    <source>
        <strain evidence="1">AVDCRST_MAG77</strain>
    </source>
</reference>
<proteinExistence type="predicted"/>
<name>A0A6J4H9Z9_9CHLR</name>
<protein>
    <submittedName>
        <fullName evidence="1">Uncharacterized protein</fullName>
    </submittedName>
</protein>
<sequence length="58" mass="6060">MKLEEADGHPRAVRARGPAFERRGEIALARAALDQLHAVDGAVARSESLGVVLPVTAG</sequence>
<dbReference type="EMBL" id="CADCTC010000016">
    <property type="protein sequence ID" value="CAA9216535.1"/>
    <property type="molecule type" value="Genomic_DNA"/>
</dbReference>
<gene>
    <name evidence="1" type="ORF">AVDCRST_MAG77-238</name>
</gene>
<evidence type="ECO:0000313" key="1">
    <source>
        <dbReference type="EMBL" id="CAA9216535.1"/>
    </source>
</evidence>
<dbReference type="AlphaFoldDB" id="A0A6J4H9Z9"/>
<accession>A0A6J4H9Z9</accession>